<sequence length="568" mass="60471">MKNKSQNFILIMFLLGIFIGAMDTGIVSPARAVIGSGLGIDASVSIWIITIYTLAYAVIMPISGKLSDKYGKKKIFIYSIIIFGIGSALCGISNFYGGFNLILIGRLIQAVGGGGIMPIATAYIGTSFPVEKRGTALGMVGATYGIATTIGPTIGSALLNFVGNENWGTVFFINVPICIIVVLMSLKFKDDEVELSSIKMDIKGSIVISGMILSLMYGLTNLKFHDFINSIKSIEVYPYLIIFIVLLPIFLYIEKRAESPVLNLNYFKDRNIAITLLLSFIVGAGLMGIVFVPQFAENVLRIKVGTGGYLVTLMAIFSGIAAPIGGKIIDKYSAKLILLLGFGSTILGTLTLGLCVSQNNNKVALFIGLALMGIGMGFTMGTPLNYLMQTYVDPSEAATAQSTLSLIRSIGVAISPNILVNFVSEAGKELPTKLMNVMPPVQGAPSNIMSGGGSLPADTLASLQSADVTSIVDVLKKFASTMFNKFSPMLEKSIGSKLPPHTSASTVVNGIKDKYLTSVEASRGTIESTFQQTMNNGFAKLFIAAAIIALIGFVFSILIKKGKTETAR</sequence>
<gene>
    <name evidence="1" type="ORF">rsdtw13_24020</name>
</gene>
<accession>A0ACB5REE7</accession>
<comment type="caution">
    <text evidence="1">The sequence shown here is derived from an EMBL/GenBank/DDBJ whole genome shotgun (WGS) entry which is preliminary data.</text>
</comment>
<name>A0ACB5REE7_9CLOT</name>
<evidence type="ECO:0000313" key="1">
    <source>
        <dbReference type="EMBL" id="GKX67144.1"/>
    </source>
</evidence>
<dbReference type="EMBL" id="BROD01000001">
    <property type="protein sequence ID" value="GKX67144.1"/>
    <property type="molecule type" value="Genomic_DNA"/>
</dbReference>
<organism evidence="1 2">
    <name type="scientific">Inconstantimicrobium mannanitabidum</name>
    <dbReference type="NCBI Taxonomy" id="1604901"/>
    <lineage>
        <taxon>Bacteria</taxon>
        <taxon>Bacillati</taxon>
        <taxon>Bacillota</taxon>
        <taxon>Clostridia</taxon>
        <taxon>Eubacteriales</taxon>
        <taxon>Clostridiaceae</taxon>
        <taxon>Inconstantimicrobium</taxon>
    </lineage>
</organism>
<proteinExistence type="predicted"/>
<dbReference type="Proteomes" id="UP001058074">
    <property type="component" value="Unassembled WGS sequence"/>
</dbReference>
<reference evidence="1" key="1">
    <citation type="journal article" date="2025" name="Int. J. Syst. Evol. Microbiol.">
        <title>Inconstantimicrobium mannanitabidum sp. nov., a novel member of the family Clostridiaceae isolated from anoxic soil under the treatment of reductive soil disinfestation.</title>
        <authorList>
            <person name="Ueki A."/>
            <person name="Tonouchi A."/>
            <person name="Honma S."/>
            <person name="Kaku N."/>
            <person name="Ueki K."/>
        </authorList>
    </citation>
    <scope>NUCLEOTIDE SEQUENCE</scope>
    <source>
        <strain evidence="1">TW13</strain>
    </source>
</reference>
<keyword evidence="2" id="KW-1185">Reference proteome</keyword>
<evidence type="ECO:0000313" key="2">
    <source>
        <dbReference type="Proteomes" id="UP001058074"/>
    </source>
</evidence>
<protein>
    <submittedName>
        <fullName evidence="1">MFS transporter</fullName>
    </submittedName>
</protein>